<comment type="similarity">
    <text evidence="1 3">Belongs to the TBCA family.</text>
</comment>
<dbReference type="SUPFAM" id="SSF46988">
    <property type="entry name" value="Tubulin chaperone cofactor A"/>
    <property type="match status" value="1"/>
</dbReference>
<evidence type="ECO:0000256" key="2">
    <source>
        <dbReference type="ARBA" id="ARBA00023186"/>
    </source>
</evidence>
<dbReference type="InterPro" id="IPR036126">
    <property type="entry name" value="TBCA_sf"/>
</dbReference>
<dbReference type="GO" id="GO:0005874">
    <property type="term" value="C:microtubule"/>
    <property type="evidence" value="ECO:0007669"/>
    <property type="project" value="UniProtKB-KW"/>
</dbReference>
<dbReference type="PANTHER" id="PTHR21500:SF0">
    <property type="entry name" value="TUBULIN-SPECIFIC CHAPERONE A"/>
    <property type="match status" value="1"/>
</dbReference>
<dbReference type="EMBL" id="KN847336">
    <property type="protein sequence ID" value="KIW41891.1"/>
    <property type="molecule type" value="Genomic_DNA"/>
</dbReference>
<dbReference type="AlphaFoldDB" id="A0A0D2APL3"/>
<gene>
    <name evidence="5" type="ORF">PV06_05490</name>
</gene>
<keyword evidence="3" id="KW-0206">Cytoskeleton</keyword>
<dbReference type="GO" id="GO:0005829">
    <property type="term" value="C:cytosol"/>
    <property type="evidence" value="ECO:0007669"/>
    <property type="project" value="TreeGrafter"/>
</dbReference>
<dbReference type="GO" id="GO:0048487">
    <property type="term" value="F:beta-tubulin binding"/>
    <property type="evidence" value="ECO:0007669"/>
    <property type="project" value="InterPro"/>
</dbReference>
<proteinExistence type="inferred from homology"/>
<organism evidence="5 6">
    <name type="scientific">Exophiala oligosperma</name>
    <dbReference type="NCBI Taxonomy" id="215243"/>
    <lineage>
        <taxon>Eukaryota</taxon>
        <taxon>Fungi</taxon>
        <taxon>Dikarya</taxon>
        <taxon>Ascomycota</taxon>
        <taxon>Pezizomycotina</taxon>
        <taxon>Eurotiomycetes</taxon>
        <taxon>Chaetothyriomycetidae</taxon>
        <taxon>Chaetothyriales</taxon>
        <taxon>Herpotrichiellaceae</taxon>
        <taxon>Exophiala</taxon>
    </lineage>
</organism>
<dbReference type="VEuPathDB" id="FungiDB:PV06_05490"/>
<dbReference type="STRING" id="215243.A0A0D2APL3"/>
<comment type="subcellular location">
    <subcellularLocation>
        <location evidence="3">Cytoplasm</location>
        <location evidence="3">Cytoskeleton</location>
    </subcellularLocation>
</comment>
<sequence>MAPSQIQVAISSLQRLLNEENSYYKEQEQQESRIAKLEKDKTDADGNREFTLRQERQALEETKKVIPTLRERITSAREKLENMLDTAGNDEERETAVQVLKAAKEQQKDDPVAGVST</sequence>
<protein>
    <recommendedName>
        <fullName evidence="3">Tubulin-specific chaperone A</fullName>
    </recommendedName>
</protein>
<feature type="region of interest" description="Disordered" evidence="4">
    <location>
        <begin position="25"/>
        <end position="47"/>
    </location>
</feature>
<keyword evidence="6" id="KW-1185">Reference proteome</keyword>
<dbReference type="Proteomes" id="UP000053342">
    <property type="component" value="Unassembled WGS sequence"/>
</dbReference>
<dbReference type="Gene3D" id="1.20.58.90">
    <property type="match status" value="1"/>
</dbReference>
<evidence type="ECO:0000313" key="6">
    <source>
        <dbReference type="Proteomes" id="UP000053342"/>
    </source>
</evidence>
<dbReference type="InterPro" id="IPR004226">
    <property type="entry name" value="TBCA"/>
</dbReference>
<dbReference type="OrthoDB" id="296187at2759"/>
<keyword evidence="3" id="KW-0493">Microtubule</keyword>
<evidence type="ECO:0000256" key="4">
    <source>
        <dbReference type="SAM" id="MobiDB-lite"/>
    </source>
</evidence>
<keyword evidence="2 3" id="KW-0143">Chaperone</keyword>
<name>A0A0D2APL3_9EURO</name>
<keyword evidence="3" id="KW-0963">Cytoplasm</keyword>
<evidence type="ECO:0000256" key="3">
    <source>
        <dbReference type="RuleBase" id="RU364030"/>
    </source>
</evidence>
<accession>A0A0D2APL3</accession>
<dbReference type="RefSeq" id="XP_016262107.1">
    <property type="nucleotide sequence ID" value="XM_016406503.1"/>
</dbReference>
<dbReference type="PANTHER" id="PTHR21500">
    <property type="entry name" value="TUBULIN-SPECIFIC CHAPERONE A"/>
    <property type="match status" value="1"/>
</dbReference>
<dbReference type="GO" id="GO:0007023">
    <property type="term" value="P:post-chaperonin tubulin folding pathway"/>
    <property type="evidence" value="ECO:0007669"/>
    <property type="project" value="UniProtKB-UniRule"/>
</dbReference>
<dbReference type="GeneID" id="27357564"/>
<dbReference type="HOGENOM" id="CLU_130569_0_0_1"/>
<evidence type="ECO:0000256" key="1">
    <source>
        <dbReference type="ARBA" id="ARBA00006806"/>
    </source>
</evidence>
<comment type="subunit">
    <text evidence="3">Supercomplex made of cofactors A to E. Cofactors A and D function by capturing and stabilizing tubulin in a quasi-native conformation. Cofactor E binds to the cofactor D-tubulin complex; interaction with cofactor C then causes the release of tubulin polypeptides that are committed to the native state.</text>
</comment>
<dbReference type="Pfam" id="PF02970">
    <property type="entry name" value="TBCA"/>
    <property type="match status" value="1"/>
</dbReference>
<reference evidence="5 6" key="1">
    <citation type="submission" date="2015-01" db="EMBL/GenBank/DDBJ databases">
        <title>The Genome Sequence of Exophiala oligosperma CBS72588.</title>
        <authorList>
            <consortium name="The Broad Institute Genomics Platform"/>
            <person name="Cuomo C."/>
            <person name="de Hoog S."/>
            <person name="Gorbushina A."/>
            <person name="Stielow B."/>
            <person name="Teixiera M."/>
            <person name="Abouelleil A."/>
            <person name="Chapman S.B."/>
            <person name="Priest M."/>
            <person name="Young S.K."/>
            <person name="Wortman J."/>
            <person name="Nusbaum C."/>
            <person name="Birren B."/>
        </authorList>
    </citation>
    <scope>NUCLEOTIDE SEQUENCE [LARGE SCALE GENOMIC DNA]</scope>
    <source>
        <strain evidence="5 6">CBS 72588</strain>
    </source>
</reference>
<dbReference type="GO" id="GO:0007021">
    <property type="term" value="P:tubulin complex assembly"/>
    <property type="evidence" value="ECO:0007669"/>
    <property type="project" value="UniProtKB-UniRule"/>
</dbReference>
<evidence type="ECO:0000313" key="5">
    <source>
        <dbReference type="EMBL" id="KIW41891.1"/>
    </source>
</evidence>